<gene>
    <name evidence="1" type="ORF">BCR39DRAFT_343948</name>
</gene>
<comment type="caution">
    <text evidence="1">The sequence shown here is derived from an EMBL/GenBank/DDBJ whole genome shotgun (WGS) entry which is preliminary data.</text>
</comment>
<dbReference type="AlphaFoldDB" id="A0A1Y2AMF8"/>
<reference evidence="1 2" key="1">
    <citation type="submission" date="2016-07" db="EMBL/GenBank/DDBJ databases">
        <title>Pervasive Adenine N6-methylation of Active Genes in Fungi.</title>
        <authorList>
            <consortium name="DOE Joint Genome Institute"/>
            <person name="Mondo S.J."/>
            <person name="Dannebaum R.O."/>
            <person name="Kuo R.C."/>
            <person name="Labutti K."/>
            <person name="Haridas S."/>
            <person name="Kuo A."/>
            <person name="Salamov A."/>
            <person name="Ahrendt S.R."/>
            <person name="Lipzen A."/>
            <person name="Sullivan W."/>
            <person name="Andreopoulos W.B."/>
            <person name="Clum A."/>
            <person name="Lindquist E."/>
            <person name="Daum C."/>
            <person name="Ramamoorthy G.K."/>
            <person name="Gryganskyi A."/>
            <person name="Culley D."/>
            <person name="Magnuson J.K."/>
            <person name="James T.Y."/>
            <person name="O'Malley M.A."/>
            <person name="Stajich J.E."/>
            <person name="Spatafora J.W."/>
            <person name="Visel A."/>
            <person name="Grigoriev I.V."/>
        </authorList>
    </citation>
    <scope>NUCLEOTIDE SEQUENCE [LARGE SCALE GENOMIC DNA]</scope>
    <source>
        <strain evidence="1 2">68-887.2</strain>
    </source>
</reference>
<protein>
    <submittedName>
        <fullName evidence="1">Uncharacterized protein</fullName>
    </submittedName>
</protein>
<keyword evidence="2" id="KW-1185">Reference proteome</keyword>
<organism evidence="1 2">
    <name type="scientific">Naematelia encephala</name>
    <dbReference type="NCBI Taxonomy" id="71784"/>
    <lineage>
        <taxon>Eukaryota</taxon>
        <taxon>Fungi</taxon>
        <taxon>Dikarya</taxon>
        <taxon>Basidiomycota</taxon>
        <taxon>Agaricomycotina</taxon>
        <taxon>Tremellomycetes</taxon>
        <taxon>Tremellales</taxon>
        <taxon>Naemateliaceae</taxon>
        <taxon>Naematelia</taxon>
    </lineage>
</organism>
<dbReference type="Proteomes" id="UP000193986">
    <property type="component" value="Unassembled WGS sequence"/>
</dbReference>
<name>A0A1Y2AMF8_9TREE</name>
<dbReference type="EMBL" id="MCFC01000076">
    <property type="protein sequence ID" value="ORY23674.1"/>
    <property type="molecule type" value="Genomic_DNA"/>
</dbReference>
<proteinExistence type="predicted"/>
<evidence type="ECO:0000313" key="2">
    <source>
        <dbReference type="Proteomes" id="UP000193986"/>
    </source>
</evidence>
<dbReference type="OrthoDB" id="4060227at2759"/>
<evidence type="ECO:0000313" key="1">
    <source>
        <dbReference type="EMBL" id="ORY23674.1"/>
    </source>
</evidence>
<dbReference type="CDD" id="cd12148">
    <property type="entry name" value="fungal_TF_MHR"/>
    <property type="match status" value="1"/>
</dbReference>
<accession>A0A1Y2AMF8</accession>
<sequence>MITVGAREASELQSIHHYAKEKSLVLSRETLFGRKPTMDDLQGLLVLFMWVMGVRLPGQAIAVAHELDLTATCGRLCGLALEQGELSPAMEKQLMDTMRTYAYLFQLDILSSMVAAKPKMLVSGDFAEYSGLLLRQAVPRLSDVRLAAQIELNKLISLAQEAIDPAGFSATPNRQPPRLDTISSYNDALDHWFDKWQKHISAPNFVGQLGRFDAGSCLHG</sequence>
<dbReference type="InParanoid" id="A0A1Y2AMF8"/>